<evidence type="ECO:0000256" key="9">
    <source>
        <dbReference type="ARBA" id="ARBA00023328"/>
    </source>
</evidence>
<dbReference type="EMBL" id="FWEW01003741">
    <property type="protein sequence ID" value="SLM40648.1"/>
    <property type="molecule type" value="Genomic_DNA"/>
</dbReference>
<feature type="region of interest" description="Disordered" evidence="10">
    <location>
        <begin position="264"/>
        <end position="369"/>
    </location>
</feature>
<feature type="domain" description="Borealin N-terminal" evidence="11">
    <location>
        <begin position="43"/>
        <end position="99"/>
    </location>
</feature>
<evidence type="ECO:0000256" key="4">
    <source>
        <dbReference type="ARBA" id="ARBA00022454"/>
    </source>
</evidence>
<dbReference type="InterPro" id="IPR018851">
    <property type="entry name" value="Borealin_N"/>
</dbReference>
<organism evidence="12 13">
    <name type="scientific">Lasallia pustulata</name>
    <dbReference type="NCBI Taxonomy" id="136370"/>
    <lineage>
        <taxon>Eukaryota</taxon>
        <taxon>Fungi</taxon>
        <taxon>Dikarya</taxon>
        <taxon>Ascomycota</taxon>
        <taxon>Pezizomycotina</taxon>
        <taxon>Lecanoromycetes</taxon>
        <taxon>OSLEUM clade</taxon>
        <taxon>Umbilicariomycetidae</taxon>
        <taxon>Umbilicariales</taxon>
        <taxon>Umbilicariaceae</taxon>
        <taxon>Lasallia</taxon>
    </lineage>
</organism>
<keyword evidence="7" id="KW-0539">Nucleus</keyword>
<dbReference type="GO" id="GO:0005634">
    <property type="term" value="C:nucleus"/>
    <property type="evidence" value="ECO:0007669"/>
    <property type="project" value="UniProtKB-SubCell"/>
</dbReference>
<keyword evidence="9" id="KW-0137">Centromere</keyword>
<proteinExistence type="inferred from homology"/>
<dbReference type="PANTHER" id="PTHR16040">
    <property type="entry name" value="AUSTRALIN, ISOFORM A-RELATED"/>
    <property type="match status" value="1"/>
</dbReference>
<evidence type="ECO:0000313" key="13">
    <source>
        <dbReference type="Proteomes" id="UP000192927"/>
    </source>
</evidence>
<dbReference type="GO" id="GO:0000070">
    <property type="term" value="P:mitotic sister chromatid segregation"/>
    <property type="evidence" value="ECO:0007669"/>
    <property type="project" value="TreeGrafter"/>
</dbReference>
<name>A0A1W5DBW9_9LECA</name>
<feature type="compositionally biased region" description="Low complexity" evidence="10">
    <location>
        <begin position="115"/>
        <end position="129"/>
    </location>
</feature>
<sequence length="369" mass="39125">MAPARTKQRKSSSSHNAMVATKSPARTPIASPARKNLNITQGQKQALIDNLQLEITERARKLRAQYALQAQSLRTRLELRVNRIPMSLRKANMGELLAKYVESARQGQEAISRNSTAKAVKSTKSKAAARNVPPVKATTQEQKITAAANPIRGVKRSSDEMFNVDQENAPNPAEPIPNPKKRTKGTATATSSRQVTNPSTVLSPKSSNSRTLPHSPIRPPFGSPQKSYLARPISLLKPASPVKLASPAKDTGAAVSPVLLVNEKPKPTRGKAAPVRKTTNPPAATKMAVTRSKRAAPTIQEPPATRSVSNTSNTSNTSTGTTVVKKGGRAASSTAAKKSVAASVAGKKVAPGAKIEAPAAGRRVLRNRP</sequence>
<evidence type="ECO:0000256" key="8">
    <source>
        <dbReference type="ARBA" id="ARBA00023306"/>
    </source>
</evidence>
<dbReference type="GO" id="GO:0032133">
    <property type="term" value="C:chromosome passenger complex"/>
    <property type="evidence" value="ECO:0007669"/>
    <property type="project" value="TreeGrafter"/>
</dbReference>
<dbReference type="Pfam" id="PF10444">
    <property type="entry name" value="Nbl1_Borealin_N"/>
    <property type="match status" value="1"/>
</dbReference>
<evidence type="ECO:0000256" key="5">
    <source>
        <dbReference type="ARBA" id="ARBA00022618"/>
    </source>
</evidence>
<dbReference type="GO" id="GO:0000775">
    <property type="term" value="C:chromosome, centromeric region"/>
    <property type="evidence" value="ECO:0007669"/>
    <property type="project" value="UniProtKB-SubCell"/>
</dbReference>
<feature type="region of interest" description="Disordered" evidence="10">
    <location>
        <begin position="109"/>
        <end position="224"/>
    </location>
</feature>
<comment type="similarity">
    <text evidence="3">Belongs to the borealin family.</text>
</comment>
<feature type="region of interest" description="Disordered" evidence="10">
    <location>
        <begin position="1"/>
        <end position="31"/>
    </location>
</feature>
<keyword evidence="4" id="KW-0158">Chromosome</keyword>
<keyword evidence="13" id="KW-1185">Reference proteome</keyword>
<dbReference type="PANTHER" id="PTHR16040:SF7">
    <property type="entry name" value="AUSTRALIN, ISOFORM A-RELATED"/>
    <property type="match status" value="1"/>
</dbReference>
<accession>A0A1W5DBW9</accession>
<evidence type="ECO:0000256" key="6">
    <source>
        <dbReference type="ARBA" id="ARBA00022776"/>
    </source>
</evidence>
<keyword evidence="5" id="KW-0132">Cell division</keyword>
<evidence type="ECO:0000256" key="7">
    <source>
        <dbReference type="ARBA" id="ARBA00023242"/>
    </source>
</evidence>
<keyword evidence="8" id="KW-0131">Cell cycle</keyword>
<protein>
    <submittedName>
        <fullName evidence="12">Borealin-like, N-terminal</fullName>
    </submittedName>
</protein>
<feature type="compositionally biased region" description="Polar residues" evidence="10">
    <location>
        <begin position="185"/>
        <end position="212"/>
    </location>
</feature>
<comment type="subcellular location">
    <subcellularLocation>
        <location evidence="2">Chromosome</location>
        <location evidence="2">Centromere</location>
    </subcellularLocation>
    <subcellularLocation>
        <location evidence="1">Nucleus</location>
    </subcellularLocation>
</comment>
<dbReference type="GO" id="GO:0051233">
    <property type="term" value="C:spindle midzone"/>
    <property type="evidence" value="ECO:0007669"/>
    <property type="project" value="TreeGrafter"/>
</dbReference>
<evidence type="ECO:0000256" key="10">
    <source>
        <dbReference type="SAM" id="MobiDB-lite"/>
    </source>
</evidence>
<dbReference type="AlphaFoldDB" id="A0A1W5DBW9"/>
<dbReference type="GO" id="GO:0051301">
    <property type="term" value="P:cell division"/>
    <property type="evidence" value="ECO:0007669"/>
    <property type="project" value="UniProtKB-KW"/>
</dbReference>
<evidence type="ECO:0000259" key="11">
    <source>
        <dbReference type="Pfam" id="PF10444"/>
    </source>
</evidence>
<evidence type="ECO:0000256" key="3">
    <source>
        <dbReference type="ARBA" id="ARBA00009914"/>
    </source>
</evidence>
<reference evidence="13" key="1">
    <citation type="submission" date="2017-03" db="EMBL/GenBank/DDBJ databases">
        <authorList>
            <person name="Sharma R."/>
            <person name="Thines M."/>
        </authorList>
    </citation>
    <scope>NUCLEOTIDE SEQUENCE [LARGE SCALE GENOMIC DNA]</scope>
</reference>
<evidence type="ECO:0000313" key="12">
    <source>
        <dbReference type="EMBL" id="SLM40648.1"/>
    </source>
</evidence>
<dbReference type="Proteomes" id="UP000192927">
    <property type="component" value="Unassembled WGS sequence"/>
</dbReference>
<feature type="compositionally biased region" description="Low complexity" evidence="10">
    <location>
        <begin position="305"/>
        <end position="354"/>
    </location>
</feature>
<evidence type="ECO:0000256" key="2">
    <source>
        <dbReference type="ARBA" id="ARBA00004584"/>
    </source>
</evidence>
<feature type="compositionally biased region" description="Basic residues" evidence="10">
    <location>
        <begin position="1"/>
        <end position="12"/>
    </location>
</feature>
<keyword evidence="6" id="KW-0498">Mitosis</keyword>
<dbReference type="InterPro" id="IPR018867">
    <property type="entry name" value="Cell_div_borealin"/>
</dbReference>
<evidence type="ECO:0000256" key="1">
    <source>
        <dbReference type="ARBA" id="ARBA00004123"/>
    </source>
</evidence>